<dbReference type="FunFam" id="3.30.160.60:FF:000048">
    <property type="entry name" value="GLI family zinc finger 3"/>
    <property type="match status" value="1"/>
</dbReference>
<accession>A0A182N6X3</accession>
<dbReference type="FunFam" id="3.30.160.60:FF:000036">
    <property type="entry name" value="GLI family zinc finger 3"/>
    <property type="match status" value="1"/>
</dbReference>
<dbReference type="InterPro" id="IPR036236">
    <property type="entry name" value="Znf_C2H2_sf"/>
</dbReference>
<keyword evidence="9" id="KW-0238">DNA-binding</keyword>
<protein>
    <recommendedName>
        <fullName evidence="13">C2H2-type domain-containing protein</fullName>
    </recommendedName>
</protein>
<evidence type="ECO:0000256" key="2">
    <source>
        <dbReference type="ARBA" id="ARBA00010831"/>
    </source>
</evidence>
<evidence type="ECO:0000256" key="8">
    <source>
        <dbReference type="ARBA" id="ARBA00023015"/>
    </source>
</evidence>
<feature type="domain" description="C2H2-type" evidence="13">
    <location>
        <begin position="490"/>
        <end position="519"/>
    </location>
</feature>
<keyword evidence="7" id="KW-0862">Zinc</keyword>
<dbReference type="AlphaFoldDB" id="A0A182N6X3"/>
<dbReference type="GO" id="GO:0000981">
    <property type="term" value="F:DNA-binding transcription factor activity, RNA polymerase II-specific"/>
    <property type="evidence" value="ECO:0007669"/>
    <property type="project" value="TreeGrafter"/>
</dbReference>
<dbReference type="SMART" id="SM00355">
    <property type="entry name" value="ZnF_C2H2"/>
    <property type="match status" value="5"/>
</dbReference>
<dbReference type="GO" id="GO:0005634">
    <property type="term" value="C:nucleus"/>
    <property type="evidence" value="ECO:0007669"/>
    <property type="project" value="UniProtKB-SubCell"/>
</dbReference>
<evidence type="ECO:0000256" key="4">
    <source>
        <dbReference type="ARBA" id="ARBA00022723"/>
    </source>
</evidence>
<feature type="domain" description="C2H2-type" evidence="13">
    <location>
        <begin position="520"/>
        <end position="552"/>
    </location>
</feature>
<dbReference type="GO" id="GO:0008270">
    <property type="term" value="F:zinc ion binding"/>
    <property type="evidence" value="ECO:0007669"/>
    <property type="project" value="UniProtKB-KW"/>
</dbReference>
<evidence type="ECO:0000256" key="12">
    <source>
        <dbReference type="PROSITE-ProRule" id="PRU00042"/>
    </source>
</evidence>
<evidence type="ECO:0000313" key="15">
    <source>
        <dbReference type="Proteomes" id="UP000075884"/>
    </source>
</evidence>
<dbReference type="GO" id="GO:0000978">
    <property type="term" value="F:RNA polymerase II cis-regulatory region sequence-specific DNA binding"/>
    <property type="evidence" value="ECO:0007669"/>
    <property type="project" value="TreeGrafter"/>
</dbReference>
<dbReference type="InterPro" id="IPR056436">
    <property type="entry name" value="Znf-C2H2_ZIC1-5/GLI1-3-like"/>
</dbReference>
<reference evidence="15" key="1">
    <citation type="submission" date="2013-03" db="EMBL/GenBank/DDBJ databases">
        <title>The Genome Sequence of Anopheles dirus WRAIR2.</title>
        <authorList>
            <consortium name="The Broad Institute Genomics Platform"/>
            <person name="Neafsey D.E."/>
            <person name="Walton C."/>
            <person name="Walker B."/>
            <person name="Young S.K."/>
            <person name="Zeng Q."/>
            <person name="Gargeya S."/>
            <person name="Fitzgerald M."/>
            <person name="Haas B."/>
            <person name="Abouelleil A."/>
            <person name="Allen A.W."/>
            <person name="Alvarado L."/>
            <person name="Arachchi H.M."/>
            <person name="Berlin A.M."/>
            <person name="Chapman S.B."/>
            <person name="Gainer-Dewar J."/>
            <person name="Goldberg J."/>
            <person name="Griggs A."/>
            <person name="Gujja S."/>
            <person name="Hansen M."/>
            <person name="Howarth C."/>
            <person name="Imamovic A."/>
            <person name="Ireland A."/>
            <person name="Larimer J."/>
            <person name="McCowan C."/>
            <person name="Murphy C."/>
            <person name="Pearson M."/>
            <person name="Poon T.W."/>
            <person name="Priest M."/>
            <person name="Roberts A."/>
            <person name="Saif S."/>
            <person name="Shea T."/>
            <person name="Sisk P."/>
            <person name="Sykes S."/>
            <person name="Wortman J."/>
            <person name="Nusbaum C."/>
            <person name="Birren B."/>
        </authorList>
    </citation>
    <scope>NUCLEOTIDE SEQUENCE [LARGE SCALE GENOMIC DNA]</scope>
    <source>
        <strain evidence="15">WRAIR2</strain>
    </source>
</reference>
<dbReference type="FunFam" id="3.30.160.60:FF:000031">
    <property type="entry name" value="GLI family zinc finger 3"/>
    <property type="match status" value="1"/>
</dbReference>
<keyword evidence="3" id="KW-0217">Developmental protein</keyword>
<dbReference type="Pfam" id="PF23561">
    <property type="entry name" value="zf-C2H2_15"/>
    <property type="match status" value="1"/>
</dbReference>
<keyword evidence="6 12" id="KW-0863">Zinc-finger</keyword>
<evidence type="ECO:0000256" key="7">
    <source>
        <dbReference type="ARBA" id="ARBA00022833"/>
    </source>
</evidence>
<dbReference type="GO" id="GO:0000122">
    <property type="term" value="P:negative regulation of transcription by RNA polymerase II"/>
    <property type="evidence" value="ECO:0007669"/>
    <property type="project" value="UniProtKB-ARBA"/>
</dbReference>
<dbReference type="PROSITE" id="PS50157">
    <property type="entry name" value="ZINC_FINGER_C2H2_2"/>
    <property type="match status" value="4"/>
</dbReference>
<keyword evidence="4" id="KW-0479">Metal-binding</keyword>
<evidence type="ECO:0000256" key="3">
    <source>
        <dbReference type="ARBA" id="ARBA00022716"/>
    </source>
</evidence>
<dbReference type="PROSITE" id="PS00028">
    <property type="entry name" value="ZINC_FINGER_C2H2_1"/>
    <property type="match status" value="3"/>
</dbReference>
<evidence type="ECO:0000256" key="1">
    <source>
        <dbReference type="ARBA" id="ARBA00004123"/>
    </source>
</evidence>
<keyword evidence="11" id="KW-0539">Nucleus</keyword>
<reference evidence="14" key="2">
    <citation type="submission" date="2020-05" db="UniProtKB">
        <authorList>
            <consortium name="EnsemblMetazoa"/>
        </authorList>
    </citation>
    <scope>IDENTIFICATION</scope>
    <source>
        <strain evidence="14">WRAIR2</strain>
    </source>
</reference>
<evidence type="ECO:0000259" key="13">
    <source>
        <dbReference type="PROSITE" id="PS50157"/>
    </source>
</evidence>
<evidence type="ECO:0000256" key="10">
    <source>
        <dbReference type="ARBA" id="ARBA00023163"/>
    </source>
</evidence>
<dbReference type="Pfam" id="PF00096">
    <property type="entry name" value="zf-C2H2"/>
    <property type="match status" value="2"/>
</dbReference>
<dbReference type="GO" id="GO:0140297">
    <property type="term" value="F:DNA-binding transcription factor binding"/>
    <property type="evidence" value="ECO:0007669"/>
    <property type="project" value="UniProtKB-ARBA"/>
</dbReference>
<dbReference type="Proteomes" id="UP000075884">
    <property type="component" value="Unassembled WGS sequence"/>
</dbReference>
<keyword evidence="8" id="KW-0805">Transcription regulation</keyword>
<evidence type="ECO:0000313" key="14">
    <source>
        <dbReference type="EnsemblMetazoa" id="ADIR003396-PA"/>
    </source>
</evidence>
<feature type="domain" description="C2H2-type" evidence="13">
    <location>
        <begin position="432"/>
        <end position="459"/>
    </location>
</feature>
<dbReference type="SUPFAM" id="SSF57667">
    <property type="entry name" value="beta-beta-alpha zinc fingers"/>
    <property type="match status" value="3"/>
</dbReference>
<dbReference type="PANTHER" id="PTHR45718">
    <property type="entry name" value="TRANSCRIPTIONAL ACTIVATOR CUBITUS INTERRUPTUS"/>
    <property type="match status" value="1"/>
</dbReference>
<comment type="subcellular location">
    <subcellularLocation>
        <location evidence="1">Nucleus</location>
    </subcellularLocation>
</comment>
<organism evidence="14 15">
    <name type="scientific">Anopheles dirus</name>
    <dbReference type="NCBI Taxonomy" id="7168"/>
    <lineage>
        <taxon>Eukaryota</taxon>
        <taxon>Metazoa</taxon>
        <taxon>Ecdysozoa</taxon>
        <taxon>Arthropoda</taxon>
        <taxon>Hexapoda</taxon>
        <taxon>Insecta</taxon>
        <taxon>Pterygota</taxon>
        <taxon>Neoptera</taxon>
        <taxon>Endopterygota</taxon>
        <taxon>Diptera</taxon>
        <taxon>Nematocera</taxon>
        <taxon>Culicoidea</taxon>
        <taxon>Culicidae</taxon>
        <taxon>Anophelinae</taxon>
        <taxon>Anopheles</taxon>
    </lineage>
</organism>
<dbReference type="STRING" id="7168.A0A182N6X3"/>
<comment type="similarity">
    <text evidence="2">Belongs to the GLI C2H2-type zinc-finger protein family.</text>
</comment>
<name>A0A182N6X3_9DIPT</name>
<keyword evidence="5" id="KW-0677">Repeat</keyword>
<dbReference type="InterPro" id="IPR013087">
    <property type="entry name" value="Znf_C2H2_type"/>
</dbReference>
<evidence type="ECO:0000256" key="9">
    <source>
        <dbReference type="ARBA" id="ARBA00023125"/>
    </source>
</evidence>
<dbReference type="VEuPathDB" id="VectorBase:ADIR003396"/>
<evidence type="ECO:0000256" key="11">
    <source>
        <dbReference type="ARBA" id="ARBA00023242"/>
    </source>
</evidence>
<sequence>MALLTPTTPSSALTGGTVDMCGTSLKSFDLKHGFCLPDDTTMDVCYSALGCGMSDAKLDHAIPLGTDCGQHGQMHSSYTPMSAPPVAGFIGATVESGFPPTDAPVQFQQHPQDAYKQIGGFYTNASKGSDDLFFKFDPEYIEKLQSSSSIMLSPATTVASTPLTCQSLLSCASSCATTTDYYNYNEANCQSKNQSPCSSPFAGDPWIENGFSLNMMNLNGTGGCSPKRSNAELMTLAGVDSMTPTTAPKSDCTVLPSIRSAFGGAISGQFESSNSASHKSGVTSTGEPSMQYMMDFFDSSFLEQYSANRAGSCCGNVEPCDTRLGGQDAYSYPSENYHKPTQGVEKPNREFKDIWKSGTSVTPSPTPVTKQEPLDVMDELGELEEPALPNTPRSCLWSGCNVELADQQQLVSHIEKQHVEPKRGEVFGCQWLDCPRQHRPFNARYKLLIHMRVHSGEKPNKCPFPTCQKAFSRLENLKIHQRSHTGERPYNCQFQGCLKAFSNSSDRAKHQRTHYDTKPYACQLPGCNKRYTDPSSLRKHVKNHGVRTSEVPLRKKPSPALDKDTVAVARRRFSEPAMSMVDAFNVADAYQHSPTELELDDVFDPKPSNLVQDTNRFVLEGGPGVPERRTTMDDFNDMSSCLMKILQQPVPDADRTEQTEMESNRYLMENFGISFESETTYSNDESTELGVVVHPAGGCDTMPHTDGGKTLPAFDADFDYFGAVV</sequence>
<dbReference type="GO" id="GO:0007367">
    <property type="term" value="P:segment polarity determination"/>
    <property type="evidence" value="ECO:0007669"/>
    <property type="project" value="UniProtKB-KW"/>
</dbReference>
<feature type="domain" description="C2H2-type" evidence="13">
    <location>
        <begin position="460"/>
        <end position="489"/>
    </location>
</feature>
<keyword evidence="10" id="KW-0804">Transcription</keyword>
<proteinExistence type="inferred from homology"/>
<evidence type="ECO:0000256" key="5">
    <source>
        <dbReference type="ARBA" id="ARBA00022737"/>
    </source>
</evidence>
<keyword evidence="15" id="KW-1185">Reference proteome</keyword>
<dbReference type="EnsemblMetazoa" id="ADIR003396-RA">
    <property type="protein sequence ID" value="ADIR003396-PA"/>
    <property type="gene ID" value="ADIR003396"/>
</dbReference>
<dbReference type="InterPro" id="IPR043359">
    <property type="entry name" value="GLI-like"/>
</dbReference>
<keyword evidence="3" id="KW-0709">Segmentation polarity protein</keyword>
<evidence type="ECO:0000256" key="6">
    <source>
        <dbReference type="ARBA" id="ARBA00022771"/>
    </source>
</evidence>
<dbReference type="PANTHER" id="PTHR45718:SF4">
    <property type="entry name" value="TRANSCRIPTIONAL ACTIVATOR CUBITUS INTERRUPTUS"/>
    <property type="match status" value="1"/>
</dbReference>
<dbReference type="FunFam" id="3.30.160.60:FF:000019">
    <property type="entry name" value="GLI family zinc finger 3"/>
    <property type="match status" value="1"/>
</dbReference>
<dbReference type="Gene3D" id="3.30.160.60">
    <property type="entry name" value="Classic Zinc Finger"/>
    <property type="match status" value="5"/>
</dbReference>